<evidence type="ECO:0000313" key="2">
    <source>
        <dbReference type="EMBL" id="RNA37853.1"/>
    </source>
</evidence>
<feature type="region of interest" description="Disordered" evidence="1">
    <location>
        <begin position="1"/>
        <end position="29"/>
    </location>
</feature>
<sequence length="147" mass="17634">MADIESDLEDMLEAPYKTTQQCQSQRLGPSLTLTKIDQMWLYSQPCAPHKWSSFSEEEAPVAESDKKSRKPARSRSRSKERHRKRSRSRSKRSKRSRSKDRRRRSRDRRHSRSRSKRRSRSKDERRRHRRHSRDPKRSPVAKPAVEP</sequence>
<keyword evidence="3" id="KW-1185">Reference proteome</keyword>
<name>A0A3M7SPW1_BRAPC</name>
<feature type="region of interest" description="Disordered" evidence="1">
    <location>
        <begin position="52"/>
        <end position="147"/>
    </location>
</feature>
<organism evidence="2 3">
    <name type="scientific">Brachionus plicatilis</name>
    <name type="common">Marine rotifer</name>
    <name type="synonym">Brachionus muelleri</name>
    <dbReference type="NCBI Taxonomy" id="10195"/>
    <lineage>
        <taxon>Eukaryota</taxon>
        <taxon>Metazoa</taxon>
        <taxon>Spiralia</taxon>
        <taxon>Gnathifera</taxon>
        <taxon>Rotifera</taxon>
        <taxon>Eurotatoria</taxon>
        <taxon>Monogononta</taxon>
        <taxon>Pseudotrocha</taxon>
        <taxon>Ploima</taxon>
        <taxon>Brachionidae</taxon>
        <taxon>Brachionus</taxon>
    </lineage>
</organism>
<dbReference type="Proteomes" id="UP000276133">
    <property type="component" value="Unassembled WGS sequence"/>
</dbReference>
<protein>
    <submittedName>
        <fullName evidence="2">Uncharacterized protein</fullName>
    </submittedName>
</protein>
<proteinExistence type="predicted"/>
<feature type="compositionally biased region" description="Polar residues" evidence="1">
    <location>
        <begin position="17"/>
        <end position="29"/>
    </location>
</feature>
<dbReference type="STRING" id="10195.A0A3M7SPW1"/>
<feature type="non-terminal residue" evidence="2">
    <location>
        <position position="147"/>
    </location>
</feature>
<gene>
    <name evidence="2" type="ORF">BpHYR1_037413</name>
</gene>
<evidence type="ECO:0000313" key="3">
    <source>
        <dbReference type="Proteomes" id="UP000276133"/>
    </source>
</evidence>
<accession>A0A3M7SPW1</accession>
<dbReference type="AlphaFoldDB" id="A0A3M7SPW1"/>
<comment type="caution">
    <text evidence="2">The sequence shown here is derived from an EMBL/GenBank/DDBJ whole genome shotgun (WGS) entry which is preliminary data.</text>
</comment>
<feature type="compositionally biased region" description="Acidic residues" evidence="1">
    <location>
        <begin position="1"/>
        <end position="12"/>
    </location>
</feature>
<feature type="compositionally biased region" description="Basic residues" evidence="1">
    <location>
        <begin position="67"/>
        <end position="134"/>
    </location>
</feature>
<reference evidence="2 3" key="1">
    <citation type="journal article" date="2018" name="Sci. Rep.">
        <title>Genomic signatures of local adaptation to the degree of environmental predictability in rotifers.</title>
        <authorList>
            <person name="Franch-Gras L."/>
            <person name="Hahn C."/>
            <person name="Garcia-Roger E.M."/>
            <person name="Carmona M.J."/>
            <person name="Serra M."/>
            <person name="Gomez A."/>
        </authorList>
    </citation>
    <scope>NUCLEOTIDE SEQUENCE [LARGE SCALE GENOMIC DNA]</scope>
    <source>
        <strain evidence="2">HYR1</strain>
    </source>
</reference>
<dbReference type="EMBL" id="REGN01000969">
    <property type="protein sequence ID" value="RNA37853.1"/>
    <property type="molecule type" value="Genomic_DNA"/>
</dbReference>
<evidence type="ECO:0000256" key="1">
    <source>
        <dbReference type="SAM" id="MobiDB-lite"/>
    </source>
</evidence>